<name>A0ABN7SVD6_OIKDI</name>
<evidence type="ECO:0000256" key="7">
    <source>
        <dbReference type="ARBA" id="ARBA00023319"/>
    </source>
</evidence>
<keyword evidence="14" id="KW-1185">Reference proteome</keyword>
<dbReference type="PANTHER" id="PTHR11640">
    <property type="entry name" value="NEPHRIN"/>
    <property type="match status" value="1"/>
</dbReference>
<reference evidence="13 14" key="1">
    <citation type="submission" date="2021-04" db="EMBL/GenBank/DDBJ databases">
        <authorList>
            <person name="Bliznina A."/>
        </authorList>
    </citation>
    <scope>NUCLEOTIDE SEQUENCE [LARGE SCALE GENOMIC DNA]</scope>
</reference>
<feature type="compositionally biased region" description="Low complexity" evidence="8">
    <location>
        <begin position="622"/>
        <end position="638"/>
    </location>
</feature>
<dbReference type="SUPFAM" id="SSF48726">
    <property type="entry name" value="Immunoglobulin"/>
    <property type="match status" value="4"/>
</dbReference>
<feature type="domain" description="Immunoglobulin subtype 2" evidence="11">
    <location>
        <begin position="246"/>
        <end position="308"/>
    </location>
</feature>
<dbReference type="SMART" id="SM00409">
    <property type="entry name" value="IG"/>
    <property type="match status" value="4"/>
</dbReference>
<keyword evidence="5" id="KW-1015">Disulfide bond</keyword>
<keyword evidence="3 9" id="KW-1133">Transmembrane helix</keyword>
<dbReference type="EMBL" id="OU015566">
    <property type="protein sequence ID" value="CAG5105423.1"/>
    <property type="molecule type" value="Genomic_DNA"/>
</dbReference>
<dbReference type="InterPro" id="IPR036179">
    <property type="entry name" value="Ig-like_dom_sf"/>
</dbReference>
<feature type="domain" description="Immunoglobulin" evidence="12">
    <location>
        <begin position="329"/>
        <end position="405"/>
    </location>
</feature>
<dbReference type="InterPro" id="IPR013783">
    <property type="entry name" value="Ig-like_fold"/>
</dbReference>
<dbReference type="PANTHER" id="PTHR11640:SF31">
    <property type="entry name" value="IRREGULAR CHIASM C-ROUGHEST PROTEIN-RELATED"/>
    <property type="match status" value="1"/>
</dbReference>
<evidence type="ECO:0000256" key="9">
    <source>
        <dbReference type="SAM" id="Phobius"/>
    </source>
</evidence>
<feature type="compositionally biased region" description="Polar residues" evidence="8">
    <location>
        <begin position="574"/>
        <end position="586"/>
    </location>
</feature>
<dbReference type="Pfam" id="PF07686">
    <property type="entry name" value="V-set"/>
    <property type="match status" value="1"/>
</dbReference>
<accession>A0ABN7SVD6</accession>
<evidence type="ECO:0000256" key="4">
    <source>
        <dbReference type="ARBA" id="ARBA00023136"/>
    </source>
</evidence>
<feature type="domain" description="Immunoglobulin V-set" evidence="10">
    <location>
        <begin position="31"/>
        <end position="102"/>
    </location>
</feature>
<gene>
    <name evidence="13" type="ORF">OKIOD_LOCUS10881</name>
</gene>
<evidence type="ECO:0000313" key="14">
    <source>
        <dbReference type="Proteomes" id="UP001158576"/>
    </source>
</evidence>
<dbReference type="InterPro" id="IPR013098">
    <property type="entry name" value="Ig_I-set"/>
</dbReference>
<protein>
    <submittedName>
        <fullName evidence="13">Oidioi.mRNA.OKI2018_I69.chr1.g2116.t1.cds</fullName>
    </submittedName>
</protein>
<keyword evidence="7" id="KW-0393">Immunoglobulin domain</keyword>
<feature type="domain" description="Immunoglobulin subtype 2" evidence="11">
    <location>
        <begin position="27"/>
        <end position="107"/>
    </location>
</feature>
<feature type="transmembrane region" description="Helical" evidence="9">
    <location>
        <begin position="497"/>
        <end position="518"/>
    </location>
</feature>
<evidence type="ECO:0000259" key="10">
    <source>
        <dbReference type="SMART" id="SM00406"/>
    </source>
</evidence>
<evidence type="ECO:0000256" key="1">
    <source>
        <dbReference type="ARBA" id="ARBA00004479"/>
    </source>
</evidence>
<dbReference type="Proteomes" id="UP001158576">
    <property type="component" value="Chromosome 1"/>
</dbReference>
<feature type="domain" description="Immunoglobulin" evidence="12">
    <location>
        <begin position="240"/>
        <end position="319"/>
    </location>
</feature>
<dbReference type="SMART" id="SM00408">
    <property type="entry name" value="IGc2"/>
    <property type="match status" value="4"/>
</dbReference>
<organism evidence="13 14">
    <name type="scientific">Oikopleura dioica</name>
    <name type="common">Tunicate</name>
    <dbReference type="NCBI Taxonomy" id="34765"/>
    <lineage>
        <taxon>Eukaryota</taxon>
        <taxon>Metazoa</taxon>
        <taxon>Chordata</taxon>
        <taxon>Tunicata</taxon>
        <taxon>Appendicularia</taxon>
        <taxon>Copelata</taxon>
        <taxon>Oikopleuridae</taxon>
        <taxon>Oikopleura</taxon>
    </lineage>
</organism>
<dbReference type="InterPro" id="IPR003599">
    <property type="entry name" value="Ig_sub"/>
</dbReference>
<dbReference type="SMART" id="SM00406">
    <property type="entry name" value="IGv"/>
    <property type="match status" value="1"/>
</dbReference>
<feature type="domain" description="Immunoglobulin" evidence="12">
    <location>
        <begin position="143"/>
        <end position="231"/>
    </location>
</feature>
<feature type="domain" description="Immunoglobulin subtype 2" evidence="11">
    <location>
        <begin position="149"/>
        <end position="218"/>
    </location>
</feature>
<evidence type="ECO:0000256" key="3">
    <source>
        <dbReference type="ARBA" id="ARBA00022989"/>
    </source>
</evidence>
<feature type="domain" description="Immunoglobulin" evidence="12">
    <location>
        <begin position="21"/>
        <end position="117"/>
    </location>
</feature>
<comment type="subcellular location">
    <subcellularLocation>
        <location evidence="1">Membrane</location>
        <topology evidence="1">Single-pass type I membrane protein</topology>
    </subcellularLocation>
</comment>
<dbReference type="InterPro" id="IPR051275">
    <property type="entry name" value="Cell_adhesion_signaling"/>
</dbReference>
<proteinExistence type="predicted"/>
<dbReference type="Gene3D" id="2.60.40.10">
    <property type="entry name" value="Immunoglobulins"/>
    <property type="match status" value="4"/>
</dbReference>
<feature type="compositionally biased region" description="Polar residues" evidence="8">
    <location>
        <begin position="594"/>
        <end position="609"/>
    </location>
</feature>
<feature type="domain" description="Immunoglobulin subtype 2" evidence="11">
    <location>
        <begin position="335"/>
        <end position="394"/>
    </location>
</feature>
<evidence type="ECO:0000256" key="6">
    <source>
        <dbReference type="ARBA" id="ARBA00023180"/>
    </source>
</evidence>
<dbReference type="InterPro" id="IPR003598">
    <property type="entry name" value="Ig_sub2"/>
</dbReference>
<sequence>MKISSLLIGSAWSSISIIDEPLPVRAIVGETVTLPCAVDGLPSKDKNSVQWLKGSTERGYFALGFPPLGIERFTQKAGDNKDYSLTIDDVQIEDEATFECQVTKHQLRSRQAHLTVLQPPQDVSMFPVSDGRGNRWPELDEKTGVLSVVEGEATKLRCVASSSKPATALDWSLSGASMNGTDSISGEVVKTTVSEMTFKPTKEDHQKFVTCKGRNEALDEPVIREVVLNVLSKPSIAVELSSDSTAEGDDVTASCRTSANPPVAASDILWSVGGVRVENASGPTLMLNSVSSDMDLKLVECRAKNSIGQSSGATPLRVTYAPKAVKSTPERVVMDQLERAALKCEFAGNPKPEITWFRSHDQETQIGVGDFLEIAELSSSHAGEYICLAESMLGKARSSVTLAVRGPPVITSQTVQTGDTLECAFIAEPEPILVQIRDVAVADQEEALVFKGTPEDFKNSQLSLLLERGQYECIVGNELGQVSKLINLKETGLPLEVILGTVIAVALLLAVAGAALWLRLRSMTRGQCYKAADWAGAAAGAGVSGATAGHHHSRNDDHFATEISCPQLLRESSTKSVNEINSTSSHQSKKIASVQGSRVGQIHTQSTGSAIHDDGYGTESGSNNKNSEDSSQSESNSDYEVLVCTLNQSVSTGSEQIRVVFEGSDPSNATYFPENLRCQAAKLRQKQLSNHQRPKARSVSQV</sequence>
<dbReference type="InterPro" id="IPR013162">
    <property type="entry name" value="CD80_C2-set"/>
</dbReference>
<evidence type="ECO:0000256" key="2">
    <source>
        <dbReference type="ARBA" id="ARBA00022692"/>
    </source>
</evidence>
<keyword evidence="2 9" id="KW-0812">Transmembrane</keyword>
<evidence type="ECO:0000313" key="13">
    <source>
        <dbReference type="EMBL" id="CAG5105423.1"/>
    </source>
</evidence>
<feature type="region of interest" description="Disordered" evidence="8">
    <location>
        <begin position="574"/>
        <end position="638"/>
    </location>
</feature>
<evidence type="ECO:0000259" key="12">
    <source>
        <dbReference type="SMART" id="SM00409"/>
    </source>
</evidence>
<keyword evidence="4 9" id="KW-0472">Membrane</keyword>
<keyword evidence="6" id="KW-0325">Glycoprotein</keyword>
<dbReference type="Pfam" id="PF07679">
    <property type="entry name" value="I-set"/>
    <property type="match status" value="1"/>
</dbReference>
<dbReference type="InterPro" id="IPR013106">
    <property type="entry name" value="Ig_V-set"/>
</dbReference>
<evidence type="ECO:0000256" key="8">
    <source>
        <dbReference type="SAM" id="MobiDB-lite"/>
    </source>
</evidence>
<dbReference type="Pfam" id="PF08205">
    <property type="entry name" value="C2-set_2"/>
    <property type="match status" value="1"/>
</dbReference>
<evidence type="ECO:0000259" key="11">
    <source>
        <dbReference type="SMART" id="SM00408"/>
    </source>
</evidence>
<evidence type="ECO:0000256" key="5">
    <source>
        <dbReference type="ARBA" id="ARBA00023157"/>
    </source>
</evidence>